<dbReference type="InterPro" id="IPR047153">
    <property type="entry name" value="TRIM45/56/19-like"/>
</dbReference>
<dbReference type="Gene3D" id="3.30.160.60">
    <property type="entry name" value="Classic Zinc Finger"/>
    <property type="match status" value="1"/>
</dbReference>
<evidence type="ECO:0000313" key="11">
    <source>
        <dbReference type="RefSeq" id="XP_013413159.1"/>
    </source>
</evidence>
<dbReference type="SUPFAM" id="SSF57850">
    <property type="entry name" value="RING/U-box"/>
    <property type="match status" value="1"/>
</dbReference>
<feature type="domain" description="RING-type" evidence="8">
    <location>
        <begin position="16"/>
        <end position="60"/>
    </location>
</feature>
<evidence type="ECO:0000256" key="4">
    <source>
        <dbReference type="ARBA" id="ARBA00022833"/>
    </source>
</evidence>
<accession>A0A1S3JSZ5</accession>
<organism evidence="10 11">
    <name type="scientific">Lingula anatina</name>
    <name type="common">Brachiopod</name>
    <name type="synonym">Lingula unguis</name>
    <dbReference type="NCBI Taxonomy" id="7574"/>
    <lineage>
        <taxon>Eukaryota</taxon>
        <taxon>Metazoa</taxon>
        <taxon>Spiralia</taxon>
        <taxon>Lophotrochozoa</taxon>
        <taxon>Brachiopoda</taxon>
        <taxon>Linguliformea</taxon>
        <taxon>Lingulata</taxon>
        <taxon>Lingulida</taxon>
        <taxon>Linguloidea</taxon>
        <taxon>Lingulidae</taxon>
        <taxon>Lingula</taxon>
    </lineage>
</organism>
<dbReference type="OrthoDB" id="111250at2759"/>
<evidence type="ECO:0000259" key="8">
    <source>
        <dbReference type="PROSITE" id="PS50089"/>
    </source>
</evidence>
<dbReference type="PROSITE" id="PS50089">
    <property type="entry name" value="ZF_RING_2"/>
    <property type="match status" value="1"/>
</dbReference>
<dbReference type="InterPro" id="IPR001258">
    <property type="entry name" value="NHL_repeat"/>
</dbReference>
<dbReference type="InterPro" id="IPR000315">
    <property type="entry name" value="Znf_B-box"/>
</dbReference>
<dbReference type="PANTHER" id="PTHR25462">
    <property type="entry name" value="BONUS, ISOFORM C-RELATED"/>
    <property type="match status" value="1"/>
</dbReference>
<evidence type="ECO:0000256" key="7">
    <source>
        <dbReference type="SAM" id="Coils"/>
    </source>
</evidence>
<dbReference type="Gene3D" id="2.120.10.30">
    <property type="entry name" value="TolB, C-terminal domain"/>
    <property type="match status" value="1"/>
</dbReference>
<keyword evidence="3 5" id="KW-0863">Zinc-finger</keyword>
<dbReference type="KEGG" id="lak:106175617"/>
<dbReference type="InParanoid" id="A0A1S3JSZ5"/>
<dbReference type="Gene3D" id="3.30.40.10">
    <property type="entry name" value="Zinc/RING finger domain, C3HC4 (zinc finger)"/>
    <property type="match status" value="1"/>
</dbReference>
<reference evidence="11" key="1">
    <citation type="submission" date="2025-08" db="UniProtKB">
        <authorList>
            <consortium name="RefSeq"/>
        </authorList>
    </citation>
    <scope>IDENTIFICATION</scope>
    <source>
        <tissue evidence="11">Gonads</tissue>
    </source>
</reference>
<keyword evidence="7" id="KW-0175">Coiled coil</keyword>
<dbReference type="CDD" id="cd05819">
    <property type="entry name" value="NHL"/>
    <property type="match status" value="1"/>
</dbReference>
<dbReference type="Pfam" id="PF00097">
    <property type="entry name" value="zf-C3HC4"/>
    <property type="match status" value="1"/>
</dbReference>
<dbReference type="SUPFAM" id="SSF101898">
    <property type="entry name" value="NHL repeat"/>
    <property type="match status" value="1"/>
</dbReference>
<evidence type="ECO:0000256" key="6">
    <source>
        <dbReference type="PROSITE-ProRule" id="PRU00504"/>
    </source>
</evidence>
<evidence type="ECO:0000259" key="9">
    <source>
        <dbReference type="PROSITE" id="PS50119"/>
    </source>
</evidence>
<feature type="repeat" description="NHL" evidence="6">
    <location>
        <begin position="523"/>
        <end position="566"/>
    </location>
</feature>
<dbReference type="InterPro" id="IPR018957">
    <property type="entry name" value="Znf_C3HC4_RING-type"/>
</dbReference>
<keyword evidence="4" id="KW-0862">Zinc</keyword>
<keyword evidence="10" id="KW-1185">Reference proteome</keyword>
<dbReference type="SMART" id="SM00184">
    <property type="entry name" value="RING"/>
    <property type="match status" value="1"/>
</dbReference>
<keyword evidence="2" id="KW-0677">Repeat</keyword>
<dbReference type="RefSeq" id="XP_013413159.1">
    <property type="nucleotide sequence ID" value="XM_013557705.1"/>
</dbReference>
<dbReference type="Proteomes" id="UP000085678">
    <property type="component" value="Unplaced"/>
</dbReference>
<dbReference type="PANTHER" id="PTHR25462:SF229">
    <property type="entry name" value="TRANSCRIPTION INTERMEDIARY FACTOR 1-BETA"/>
    <property type="match status" value="1"/>
</dbReference>
<dbReference type="SUPFAM" id="SSF57845">
    <property type="entry name" value="B-box zinc-binding domain"/>
    <property type="match status" value="1"/>
</dbReference>
<proteinExistence type="predicted"/>
<feature type="coiled-coil region" evidence="7">
    <location>
        <begin position="200"/>
        <end position="253"/>
    </location>
</feature>
<evidence type="ECO:0000313" key="10">
    <source>
        <dbReference type="Proteomes" id="UP000085678"/>
    </source>
</evidence>
<dbReference type="Pfam" id="PF01436">
    <property type="entry name" value="NHL"/>
    <property type="match status" value="1"/>
</dbReference>
<dbReference type="PROSITE" id="PS51125">
    <property type="entry name" value="NHL"/>
    <property type="match status" value="1"/>
</dbReference>
<name>A0A1S3JSZ5_LINAN</name>
<protein>
    <submittedName>
        <fullName evidence="11">Tripartite motif-containing protein 3-like</fullName>
    </submittedName>
</protein>
<evidence type="ECO:0000256" key="3">
    <source>
        <dbReference type="ARBA" id="ARBA00022771"/>
    </source>
</evidence>
<dbReference type="PROSITE" id="PS00518">
    <property type="entry name" value="ZF_RING_1"/>
    <property type="match status" value="1"/>
</dbReference>
<feature type="domain" description="B box-type" evidence="9">
    <location>
        <begin position="112"/>
        <end position="153"/>
    </location>
</feature>
<evidence type="ECO:0000256" key="2">
    <source>
        <dbReference type="ARBA" id="ARBA00022737"/>
    </source>
</evidence>
<dbReference type="GO" id="GO:0008270">
    <property type="term" value="F:zinc ion binding"/>
    <property type="evidence" value="ECO:0007669"/>
    <property type="project" value="UniProtKB-KW"/>
</dbReference>
<dbReference type="SMART" id="SM00336">
    <property type="entry name" value="BBOX"/>
    <property type="match status" value="1"/>
</dbReference>
<sequence>MAEALVAAFTDNLLTCSICLGEYEDPRVLPCHHTFCYGCISNHATGAVTRGKTFPCPLCRKTTKFPKEGLMKLKKDFRVQKAKELLSQQHEVSRSSIMKEPDEHGVAHGIQEMMIKCEKHPTNELKYYCEDDDSTVCGDCAIAEHYRHGIVTVEKAAISKRKKIKTALEKTLSKQDTFKAAAIKITASELQDFHIREASINNIKKQAQHIRRLVDQKEQTLISEVNSAYDIRKKQKKANKDILENHCASLQSAYNFAQELITNGSDSDIMIQTKALTERLTAIEKMPFPTLDTPVQVSYCPGNISTVGLEAMLGQVAVQLELPLAGLETNPKTVTQPPVFLEKAECVHSFSAKQKDDTRNMSITGLAVDEQHVFIVDRMKRNNRTVVFTHEGQFKFDIKLQSPFDVAVSQAGHLYVTSQGDKCVKVYSTRGQQLTTMGLGQLELPHGITLGTKGQVIICDNPLIETKSLFTFHADSGLLLNTIPLTMCADSQYIAVNKVNDNIVISDLDNNCVHVLTPSGDQLYQYGTQGSGDGQLWCPYGVCTDSHGHIFIADWGNHRIVALSPQGQFIRYLATKDDGLKYPAALAINPAGQLVVAEEKGMVKTFQYL</sequence>
<dbReference type="GeneID" id="106175617"/>
<evidence type="ECO:0000256" key="1">
    <source>
        <dbReference type="ARBA" id="ARBA00022723"/>
    </source>
</evidence>
<dbReference type="InterPro" id="IPR017907">
    <property type="entry name" value="Znf_RING_CS"/>
</dbReference>
<dbReference type="PROSITE" id="PS50119">
    <property type="entry name" value="ZF_BBOX"/>
    <property type="match status" value="1"/>
</dbReference>
<dbReference type="InterPro" id="IPR013083">
    <property type="entry name" value="Znf_RING/FYVE/PHD"/>
</dbReference>
<gene>
    <name evidence="11" type="primary">LOC106175617</name>
</gene>
<dbReference type="InterPro" id="IPR011042">
    <property type="entry name" value="6-blade_b-propeller_TolB-like"/>
</dbReference>
<dbReference type="InterPro" id="IPR001841">
    <property type="entry name" value="Znf_RING"/>
</dbReference>
<dbReference type="Pfam" id="PF00643">
    <property type="entry name" value="zf-B_box"/>
    <property type="match status" value="1"/>
</dbReference>
<dbReference type="GO" id="GO:0006513">
    <property type="term" value="P:protein monoubiquitination"/>
    <property type="evidence" value="ECO:0007669"/>
    <property type="project" value="TreeGrafter"/>
</dbReference>
<keyword evidence="1" id="KW-0479">Metal-binding</keyword>
<dbReference type="AlphaFoldDB" id="A0A1S3JSZ5"/>
<dbReference type="GO" id="GO:0061630">
    <property type="term" value="F:ubiquitin protein ligase activity"/>
    <property type="evidence" value="ECO:0007669"/>
    <property type="project" value="TreeGrafter"/>
</dbReference>
<evidence type="ECO:0000256" key="5">
    <source>
        <dbReference type="PROSITE-ProRule" id="PRU00024"/>
    </source>
</evidence>